<feature type="compositionally biased region" description="Basic and acidic residues" evidence="1">
    <location>
        <begin position="589"/>
        <end position="598"/>
    </location>
</feature>
<dbReference type="PANTHER" id="PTHR18063">
    <property type="entry name" value="NF-E2 INDUCIBLE PROTEIN"/>
    <property type="match status" value="1"/>
</dbReference>
<feature type="compositionally biased region" description="Pro residues" evidence="1">
    <location>
        <begin position="415"/>
        <end position="427"/>
    </location>
</feature>
<feature type="domain" description="MINDY deubiquitinase" evidence="2">
    <location>
        <begin position="162"/>
        <end position="498"/>
    </location>
</feature>
<dbReference type="AlphaFoldDB" id="A0A9P6W5C6"/>
<dbReference type="InterPro" id="IPR007518">
    <property type="entry name" value="MINDY"/>
</dbReference>
<dbReference type="InterPro" id="IPR033979">
    <property type="entry name" value="MINDY_domain"/>
</dbReference>
<feature type="compositionally biased region" description="Low complexity" evidence="1">
    <location>
        <begin position="428"/>
        <end position="446"/>
    </location>
</feature>
<reference evidence="3 4" key="1">
    <citation type="submission" date="2020-11" db="EMBL/GenBank/DDBJ databases">
        <title>Kefir isolates.</title>
        <authorList>
            <person name="Marcisauskas S."/>
            <person name="Kim Y."/>
            <person name="Blasche S."/>
        </authorList>
    </citation>
    <scope>NUCLEOTIDE SEQUENCE [LARGE SCALE GENOMIC DNA]</scope>
    <source>
        <strain evidence="3 4">KR</strain>
    </source>
</reference>
<proteinExistence type="predicted"/>
<evidence type="ECO:0000259" key="2">
    <source>
        <dbReference type="Pfam" id="PF04424"/>
    </source>
</evidence>
<feature type="region of interest" description="Disordered" evidence="1">
    <location>
        <begin position="511"/>
        <end position="598"/>
    </location>
</feature>
<name>A0A9P6W5C6_RHOMI</name>
<evidence type="ECO:0000313" key="3">
    <source>
        <dbReference type="EMBL" id="KAG0665010.1"/>
    </source>
</evidence>
<feature type="region of interest" description="Disordered" evidence="1">
    <location>
        <begin position="1"/>
        <end position="155"/>
    </location>
</feature>
<dbReference type="GO" id="GO:0004843">
    <property type="term" value="F:cysteine-type deubiquitinase activity"/>
    <property type="evidence" value="ECO:0007669"/>
    <property type="project" value="InterPro"/>
</dbReference>
<feature type="region of interest" description="Disordered" evidence="1">
    <location>
        <begin position="412"/>
        <end position="459"/>
    </location>
</feature>
<dbReference type="GO" id="GO:0071108">
    <property type="term" value="P:protein K48-linked deubiquitination"/>
    <property type="evidence" value="ECO:0007669"/>
    <property type="project" value="TreeGrafter"/>
</dbReference>
<organism evidence="3 4">
    <name type="scientific">Rhodotorula mucilaginosa</name>
    <name type="common">Yeast</name>
    <name type="synonym">Rhodotorula rubra</name>
    <dbReference type="NCBI Taxonomy" id="5537"/>
    <lineage>
        <taxon>Eukaryota</taxon>
        <taxon>Fungi</taxon>
        <taxon>Dikarya</taxon>
        <taxon>Basidiomycota</taxon>
        <taxon>Pucciniomycotina</taxon>
        <taxon>Microbotryomycetes</taxon>
        <taxon>Sporidiobolales</taxon>
        <taxon>Sporidiobolaceae</taxon>
        <taxon>Rhodotorula</taxon>
    </lineage>
</organism>
<feature type="compositionally biased region" description="Basic and acidic residues" evidence="1">
    <location>
        <begin position="97"/>
        <end position="117"/>
    </location>
</feature>
<protein>
    <recommendedName>
        <fullName evidence="2">MINDY deubiquitinase domain-containing protein</fullName>
    </recommendedName>
</protein>
<dbReference type="PANTHER" id="PTHR18063:SF6">
    <property type="entry name" value="UBIQUITIN CARBOXYL-TERMINAL HYDROLASE"/>
    <property type="match status" value="1"/>
</dbReference>
<feature type="compositionally biased region" description="Polar residues" evidence="1">
    <location>
        <begin position="136"/>
        <end position="154"/>
    </location>
</feature>
<dbReference type="GO" id="GO:0016807">
    <property type="term" value="F:cysteine-type carboxypeptidase activity"/>
    <property type="evidence" value="ECO:0007669"/>
    <property type="project" value="TreeGrafter"/>
</dbReference>
<accession>A0A9P6W5C6</accession>
<dbReference type="EMBL" id="PUHQ01000011">
    <property type="protein sequence ID" value="KAG0665010.1"/>
    <property type="molecule type" value="Genomic_DNA"/>
</dbReference>
<comment type="caution">
    <text evidence="3">The sequence shown here is derived from an EMBL/GenBank/DDBJ whole genome shotgun (WGS) entry which is preliminary data.</text>
</comment>
<feature type="compositionally biased region" description="Low complexity" evidence="1">
    <location>
        <begin position="126"/>
        <end position="135"/>
    </location>
</feature>
<dbReference type="GO" id="GO:0005829">
    <property type="term" value="C:cytosol"/>
    <property type="evidence" value="ECO:0007669"/>
    <property type="project" value="TreeGrafter"/>
</dbReference>
<dbReference type="GO" id="GO:1990380">
    <property type="term" value="F:K48-linked deubiquitinase activity"/>
    <property type="evidence" value="ECO:0007669"/>
    <property type="project" value="InterPro"/>
</dbReference>
<evidence type="ECO:0000313" key="4">
    <source>
        <dbReference type="Proteomes" id="UP000777482"/>
    </source>
</evidence>
<sequence length="598" mass="63271">MEANQEQSDTPRSSVPAAASTTAPAALASSSSRPPRHVGESATTTADAAIPAEEERSPLEQSPDPQRDPAAAATTPEDLARQLAGFTVAAQQPTASRRAEPHTQEQEEEEWLLKEIHWPPLPPTPAAASAPPTSLGPQVQGSAVPTTAASSEPGFSTDPALKVKIICQNENGPCSLIALCNVLILRNDLHIPSGRESVTYSYLSNLLADYFLSLPATTNAPPTMSLSSVLSILPQTRYGLHLNPRFDRIDGFSSASSSATEETEPAGELALFALARISLLHGWLADPSYGSETHEVLLECGDYDKAMEAIVQGAEIAGGVEKLRMDGLVMGEQEHEEAEAEEMLREVERRSRWTPEEEAKVRKAHLLQSFLESTSTQLTYPGLASLCQTPSLLPPAGLAALFRNSHLSVLFRRPSLPPPPPSQPPRPSSSTTTAADPSSSSAAPARVINDPQAVGGPSPGLGPELFTLVTDSSLVHEGDIVWESLGDVDGGGSEFYDASLALAQQLQAEEDAYTSAQLQHAERQQDLPPSSTSGHPRSDDGAPRPPPRAQTAAGGGVTQTLDADLRAREAEHRRLAAAAKGKKKSKGGGGKDDKCLVM</sequence>
<dbReference type="Proteomes" id="UP000777482">
    <property type="component" value="Unassembled WGS sequence"/>
</dbReference>
<keyword evidence="4" id="KW-1185">Reference proteome</keyword>
<dbReference type="Pfam" id="PF04424">
    <property type="entry name" value="MINDY_DUB"/>
    <property type="match status" value="1"/>
</dbReference>
<gene>
    <name evidence="3" type="ORF">C6P46_000636</name>
</gene>
<evidence type="ECO:0000256" key="1">
    <source>
        <dbReference type="SAM" id="MobiDB-lite"/>
    </source>
</evidence>
<feature type="compositionally biased region" description="Low complexity" evidence="1">
    <location>
        <begin position="10"/>
        <end position="33"/>
    </location>
</feature>
<feature type="compositionally biased region" description="Basic and acidic residues" evidence="1">
    <location>
        <begin position="563"/>
        <end position="574"/>
    </location>
</feature>
<dbReference type="OrthoDB" id="10261212at2759"/>
<dbReference type="GO" id="GO:0071944">
    <property type="term" value="C:cell periphery"/>
    <property type="evidence" value="ECO:0007669"/>
    <property type="project" value="TreeGrafter"/>
</dbReference>